<keyword evidence="3" id="KW-1185">Reference proteome</keyword>
<gene>
    <name evidence="1" type="ORF">SAMN02982929_07186</name>
    <name evidence="2" type="ORF">SAMN05216506_103183</name>
</gene>
<evidence type="ECO:0000313" key="4">
    <source>
        <dbReference type="Proteomes" id="UP000236729"/>
    </source>
</evidence>
<sequence>MSDKDYQAIALGQAEDLKKQADRIRELIRERDAAKSETEAAYDLAAQYAERLGVDLARDEALKYVAQYWEARGGLEKRLSALETFHWDVLTLERELRTGAEREDLHPKVRKLALRVAQRIVSVSQGLRRGKELFPRPAAPGEAVE</sequence>
<evidence type="ECO:0000313" key="2">
    <source>
        <dbReference type="EMBL" id="SFD23790.1"/>
    </source>
</evidence>
<accession>A0A1I1R0J2</accession>
<dbReference type="RefSeq" id="WP_093350619.1">
    <property type="nucleotide sequence ID" value="NZ_FNVB01000021.1"/>
</dbReference>
<evidence type="ECO:0000313" key="1">
    <source>
        <dbReference type="EMBL" id="SEG98691.1"/>
    </source>
</evidence>
<dbReference type="Proteomes" id="UP000236729">
    <property type="component" value="Unassembled WGS sequence"/>
</dbReference>
<protein>
    <submittedName>
        <fullName evidence="1">Uncharacterized protein</fullName>
    </submittedName>
</protein>
<reference evidence="1" key="1">
    <citation type="submission" date="2016-10" db="EMBL/GenBank/DDBJ databases">
        <authorList>
            <person name="de Groot N.N."/>
        </authorList>
    </citation>
    <scope>NUCLEOTIDE SEQUENCE [LARGE SCALE GENOMIC DNA]</scope>
    <source>
        <strain evidence="1">ATCC 20501</strain>
    </source>
</reference>
<organism evidence="1 4">
    <name type="scientific">Saccharopolyspora kobensis</name>
    <dbReference type="NCBI Taxonomy" id="146035"/>
    <lineage>
        <taxon>Bacteria</taxon>
        <taxon>Bacillati</taxon>
        <taxon>Actinomycetota</taxon>
        <taxon>Actinomycetes</taxon>
        <taxon>Pseudonocardiales</taxon>
        <taxon>Pseudonocardiaceae</taxon>
        <taxon>Saccharopolyspora</taxon>
    </lineage>
</organism>
<dbReference type="Proteomes" id="UP000199690">
    <property type="component" value="Unassembled WGS sequence"/>
</dbReference>
<reference evidence="3 4" key="2">
    <citation type="submission" date="2016-10" db="EMBL/GenBank/DDBJ databases">
        <authorList>
            <person name="Varghese N."/>
            <person name="Submissions S."/>
        </authorList>
    </citation>
    <scope>NUCLEOTIDE SEQUENCE [LARGE SCALE GENOMIC DNA]</scope>
    <source>
        <strain evidence="4">ATCC 20501</strain>
        <strain evidence="2 3">CGMCC 4.3529</strain>
    </source>
</reference>
<accession>A0A1H6ENM6</accession>
<dbReference type="AlphaFoldDB" id="A0A1H6ENM6"/>
<proteinExistence type="predicted"/>
<dbReference type="EMBL" id="FNVB01000021">
    <property type="protein sequence ID" value="SEG98691.1"/>
    <property type="molecule type" value="Genomic_DNA"/>
</dbReference>
<evidence type="ECO:0000313" key="3">
    <source>
        <dbReference type="Proteomes" id="UP000199690"/>
    </source>
</evidence>
<dbReference type="EMBL" id="FOME01000003">
    <property type="protein sequence ID" value="SFD23790.1"/>
    <property type="molecule type" value="Genomic_DNA"/>
</dbReference>
<name>A0A1H6ENM6_9PSEU</name>
<dbReference type="SMR" id="A0A1H6ENM6"/>